<protein>
    <submittedName>
        <fullName evidence="3">Uncharacterized protein</fullName>
    </submittedName>
</protein>
<dbReference type="PANTHER" id="PTHR33743">
    <property type="entry name" value="PROTEIN GOLVEN 6-RELATED"/>
    <property type="match status" value="1"/>
</dbReference>
<evidence type="ECO:0000256" key="2">
    <source>
        <dbReference type="SAM" id="SignalP"/>
    </source>
</evidence>
<dbReference type="GeneID" id="103642115"/>
<accession>A0A804UMV2</accession>
<dbReference type="AlphaFoldDB" id="A0A804UMV2"/>
<feature type="chain" id="PRO_5032417757" evidence="2">
    <location>
        <begin position="26"/>
        <end position="171"/>
    </location>
</feature>
<dbReference type="InterPro" id="IPR049306">
    <property type="entry name" value="GLV1-2"/>
</dbReference>
<evidence type="ECO:0000256" key="1">
    <source>
        <dbReference type="SAM" id="MobiDB-lite"/>
    </source>
</evidence>
<reference evidence="4" key="1">
    <citation type="journal article" date="2009" name="Science">
        <title>The B73 maize genome: complexity, diversity, and dynamics.</title>
        <authorList>
            <person name="Schnable P.S."/>
            <person name="Ware D."/>
            <person name="Fulton R.S."/>
            <person name="Stein J.C."/>
            <person name="Wei F."/>
            <person name="Pasternak S."/>
            <person name="Liang C."/>
            <person name="Zhang J."/>
            <person name="Fulton L."/>
            <person name="Graves T.A."/>
            <person name="Minx P."/>
            <person name="Reily A.D."/>
            <person name="Courtney L."/>
            <person name="Kruchowski S.S."/>
            <person name="Tomlinson C."/>
            <person name="Strong C."/>
            <person name="Delehaunty K."/>
            <person name="Fronick C."/>
            <person name="Courtney B."/>
            <person name="Rock S.M."/>
            <person name="Belter E."/>
            <person name="Du F."/>
            <person name="Kim K."/>
            <person name="Abbott R.M."/>
            <person name="Cotton M."/>
            <person name="Levy A."/>
            <person name="Marchetto P."/>
            <person name="Ochoa K."/>
            <person name="Jackson S.M."/>
            <person name="Gillam B."/>
            <person name="Chen W."/>
            <person name="Yan L."/>
            <person name="Higginbotham J."/>
            <person name="Cardenas M."/>
            <person name="Waligorski J."/>
            <person name="Applebaum E."/>
            <person name="Phelps L."/>
            <person name="Falcone J."/>
            <person name="Kanchi K."/>
            <person name="Thane T."/>
            <person name="Scimone A."/>
            <person name="Thane N."/>
            <person name="Henke J."/>
            <person name="Wang T."/>
            <person name="Ruppert J."/>
            <person name="Shah N."/>
            <person name="Rotter K."/>
            <person name="Hodges J."/>
            <person name="Ingenthron E."/>
            <person name="Cordes M."/>
            <person name="Kohlberg S."/>
            <person name="Sgro J."/>
            <person name="Delgado B."/>
            <person name="Mead K."/>
            <person name="Chinwalla A."/>
            <person name="Leonard S."/>
            <person name="Crouse K."/>
            <person name="Collura K."/>
            <person name="Kudrna D."/>
            <person name="Currie J."/>
            <person name="He R."/>
            <person name="Angelova A."/>
            <person name="Rajasekar S."/>
            <person name="Mueller T."/>
            <person name="Lomeli R."/>
            <person name="Scara G."/>
            <person name="Ko A."/>
            <person name="Delaney K."/>
            <person name="Wissotski M."/>
            <person name="Lopez G."/>
            <person name="Campos D."/>
            <person name="Braidotti M."/>
            <person name="Ashley E."/>
            <person name="Golser W."/>
            <person name="Kim H."/>
            <person name="Lee S."/>
            <person name="Lin J."/>
            <person name="Dujmic Z."/>
            <person name="Kim W."/>
            <person name="Talag J."/>
            <person name="Zuccolo A."/>
            <person name="Fan C."/>
            <person name="Sebastian A."/>
            <person name="Kramer M."/>
            <person name="Spiegel L."/>
            <person name="Nascimento L."/>
            <person name="Zutavern T."/>
            <person name="Miller B."/>
            <person name="Ambroise C."/>
            <person name="Muller S."/>
            <person name="Spooner W."/>
            <person name="Narechania A."/>
            <person name="Ren L."/>
            <person name="Wei S."/>
            <person name="Kumari S."/>
            <person name="Faga B."/>
            <person name="Levy M.J."/>
            <person name="McMahan L."/>
            <person name="Van Buren P."/>
            <person name="Vaughn M.W."/>
            <person name="Ying K."/>
            <person name="Yeh C.-T."/>
            <person name="Emrich S.J."/>
            <person name="Jia Y."/>
            <person name="Kalyanaraman A."/>
            <person name="Hsia A.-P."/>
            <person name="Barbazuk W.B."/>
            <person name="Baucom R.S."/>
            <person name="Brutnell T.P."/>
            <person name="Carpita N.C."/>
            <person name="Chaparro C."/>
            <person name="Chia J.-M."/>
            <person name="Deragon J.-M."/>
            <person name="Estill J.C."/>
            <person name="Fu Y."/>
            <person name="Jeddeloh J.A."/>
            <person name="Han Y."/>
            <person name="Lee H."/>
            <person name="Li P."/>
            <person name="Lisch D.R."/>
            <person name="Liu S."/>
            <person name="Liu Z."/>
            <person name="Nagel D.H."/>
            <person name="McCann M.C."/>
            <person name="SanMiguel P."/>
            <person name="Myers A.M."/>
            <person name="Nettleton D."/>
            <person name="Nguyen J."/>
            <person name="Penning B.W."/>
            <person name="Ponnala L."/>
            <person name="Schneider K.L."/>
            <person name="Schwartz D.C."/>
            <person name="Sharma A."/>
            <person name="Soderlund C."/>
            <person name="Springer N.M."/>
            <person name="Sun Q."/>
            <person name="Wang H."/>
            <person name="Waterman M."/>
            <person name="Westerman R."/>
            <person name="Wolfgruber T.K."/>
            <person name="Yang L."/>
            <person name="Yu Y."/>
            <person name="Zhang L."/>
            <person name="Zhou S."/>
            <person name="Zhu Q."/>
            <person name="Bennetzen J.L."/>
            <person name="Dawe R.K."/>
            <person name="Jiang J."/>
            <person name="Jiang N."/>
            <person name="Presting G.G."/>
            <person name="Wessler S.R."/>
            <person name="Aluru S."/>
            <person name="Martienssen R.A."/>
            <person name="Clifton S.W."/>
            <person name="McCombie W.R."/>
            <person name="Wing R.A."/>
            <person name="Wilson R.K."/>
        </authorList>
    </citation>
    <scope>NUCLEOTIDE SEQUENCE [LARGE SCALE GENOMIC DNA]</scope>
    <source>
        <strain evidence="4">cv. B73</strain>
    </source>
</reference>
<proteinExistence type="predicted"/>
<evidence type="ECO:0000313" key="3">
    <source>
        <dbReference type="EnsemblPlants" id="Zm00001eb431970_P002"/>
    </source>
</evidence>
<name>A0A804UMV2_MAIZE</name>
<dbReference type="OrthoDB" id="678894at2759"/>
<dbReference type="RefSeq" id="XP_008663650.1">
    <property type="nucleotide sequence ID" value="XM_008665428.3"/>
</dbReference>
<evidence type="ECO:0000313" key="4">
    <source>
        <dbReference type="Proteomes" id="UP000007305"/>
    </source>
</evidence>
<dbReference type="Proteomes" id="UP000007305">
    <property type="component" value="Chromosome 10"/>
</dbReference>
<keyword evidence="4" id="KW-1185">Reference proteome</keyword>
<dbReference type="PANTHER" id="PTHR33743:SF19">
    <property type="entry name" value="PROTEIN GOLVEN 6"/>
    <property type="match status" value="1"/>
</dbReference>
<dbReference type="Gramene" id="Zm00001eb431970_T002">
    <property type="protein sequence ID" value="Zm00001eb431970_P002"/>
    <property type="gene ID" value="Zm00001eb431970"/>
</dbReference>
<dbReference type="KEGG" id="zma:103642115"/>
<sequence length="171" mass="18031">MKMRAPAVAFAALLMLLVVATRAHGIRLDRQLHDAINSSKEMADPRRTGDAEASSIAAGDSVKEHCTRDGRCSGTKAEKALAHAEAAAEAKQQQGDSTGNDHRGTTVGGEAATQQGRRHEEEAAAAPTDSYSSSSPEAPGVAARQRQTYPDIMDIAGMDYSPAARKPPIHN</sequence>
<feature type="compositionally biased region" description="Basic and acidic residues" evidence="1">
    <location>
        <begin position="61"/>
        <end position="88"/>
    </location>
</feature>
<dbReference type="EnsemblPlants" id="Zm00001eb431970_T002">
    <property type="protein sequence ID" value="Zm00001eb431970_P002"/>
    <property type="gene ID" value="Zm00001eb431970"/>
</dbReference>
<dbReference type="Pfam" id="PF21529">
    <property type="entry name" value="GLV1-2"/>
    <property type="match status" value="1"/>
</dbReference>
<organism evidence="3 4">
    <name type="scientific">Zea mays</name>
    <name type="common">Maize</name>
    <dbReference type="NCBI Taxonomy" id="4577"/>
    <lineage>
        <taxon>Eukaryota</taxon>
        <taxon>Viridiplantae</taxon>
        <taxon>Streptophyta</taxon>
        <taxon>Embryophyta</taxon>
        <taxon>Tracheophyta</taxon>
        <taxon>Spermatophyta</taxon>
        <taxon>Magnoliopsida</taxon>
        <taxon>Liliopsida</taxon>
        <taxon>Poales</taxon>
        <taxon>Poaceae</taxon>
        <taxon>PACMAD clade</taxon>
        <taxon>Panicoideae</taxon>
        <taxon>Andropogonodae</taxon>
        <taxon>Andropogoneae</taxon>
        <taxon>Tripsacinae</taxon>
        <taxon>Zea</taxon>
    </lineage>
</organism>
<reference evidence="3" key="3">
    <citation type="submission" date="2021-05" db="UniProtKB">
        <authorList>
            <consortium name="EnsemblPlants"/>
        </authorList>
    </citation>
    <scope>IDENTIFICATION</scope>
    <source>
        <strain evidence="3">cv. B73</strain>
    </source>
</reference>
<keyword evidence="2" id="KW-0732">Signal</keyword>
<reference evidence="3" key="2">
    <citation type="submission" date="2019-07" db="EMBL/GenBank/DDBJ databases">
        <authorList>
            <person name="Seetharam A."/>
            <person name="Woodhouse M."/>
            <person name="Cannon E."/>
        </authorList>
    </citation>
    <scope>NUCLEOTIDE SEQUENCE [LARGE SCALE GENOMIC DNA]</scope>
    <source>
        <strain evidence="3">cv. B73</strain>
    </source>
</reference>
<gene>
    <name evidence="3" type="primary">LOC103642115</name>
</gene>
<feature type="region of interest" description="Disordered" evidence="1">
    <location>
        <begin position="39"/>
        <end position="171"/>
    </location>
</feature>
<feature type="compositionally biased region" description="Basic and acidic residues" evidence="1">
    <location>
        <begin position="41"/>
        <end position="50"/>
    </location>
</feature>
<dbReference type="InParanoid" id="A0A804UMV2"/>
<feature type="signal peptide" evidence="2">
    <location>
        <begin position="1"/>
        <end position="25"/>
    </location>
</feature>